<keyword evidence="8 16" id="KW-0418">Kinase</keyword>
<keyword evidence="14" id="KW-1208">Phospholipid metabolism</keyword>
<reference evidence="16" key="1">
    <citation type="journal article" date="2013" name="Environ. Microbiol.">
        <title>Microbiota from the distal guts of lean and obese adolescents exhibit partial functional redundancy besides clear differences in community structure.</title>
        <authorList>
            <person name="Ferrer M."/>
            <person name="Ruiz A."/>
            <person name="Lanza F."/>
            <person name="Haange S.B."/>
            <person name="Oberbach A."/>
            <person name="Till H."/>
            <person name="Bargiela R."/>
            <person name="Campoy C."/>
            <person name="Segura M.T."/>
            <person name="Richter M."/>
            <person name="von Bergen M."/>
            <person name="Seifert J."/>
            <person name="Suarez A."/>
        </authorList>
    </citation>
    <scope>NUCLEOTIDE SEQUENCE</scope>
</reference>
<name>K1RU30_9ZZZZ</name>
<dbReference type="Pfam" id="PF01219">
    <property type="entry name" value="DAGK_prokar"/>
    <property type="match status" value="1"/>
</dbReference>
<dbReference type="GO" id="GO:0005886">
    <property type="term" value="C:plasma membrane"/>
    <property type="evidence" value="ECO:0007669"/>
    <property type="project" value="UniProtKB-SubCell"/>
</dbReference>
<keyword evidence="11" id="KW-0443">Lipid metabolism</keyword>
<evidence type="ECO:0000256" key="14">
    <source>
        <dbReference type="ARBA" id="ARBA00023264"/>
    </source>
</evidence>
<dbReference type="InterPro" id="IPR036945">
    <property type="entry name" value="DAGK_sf"/>
</dbReference>
<dbReference type="Gene3D" id="1.10.287.3610">
    <property type="match status" value="1"/>
</dbReference>
<comment type="similarity">
    <text evidence="2">Belongs to the bacterial diacylglycerol kinase family.</text>
</comment>
<feature type="transmembrane region" description="Helical" evidence="15">
    <location>
        <begin position="39"/>
        <end position="56"/>
    </location>
</feature>
<evidence type="ECO:0000256" key="12">
    <source>
        <dbReference type="ARBA" id="ARBA00023136"/>
    </source>
</evidence>
<dbReference type="InterPro" id="IPR033717">
    <property type="entry name" value="UDPK"/>
</dbReference>
<evidence type="ECO:0000256" key="10">
    <source>
        <dbReference type="ARBA" id="ARBA00022989"/>
    </source>
</evidence>
<feature type="transmembrane region" description="Helical" evidence="15">
    <location>
        <begin position="107"/>
        <end position="132"/>
    </location>
</feature>
<evidence type="ECO:0000256" key="9">
    <source>
        <dbReference type="ARBA" id="ARBA00022840"/>
    </source>
</evidence>
<dbReference type="PANTHER" id="PTHR34299:SF1">
    <property type="entry name" value="DIACYLGLYCEROL KINASE"/>
    <property type="match status" value="1"/>
</dbReference>
<feature type="transmembrane region" description="Helical" evidence="15">
    <location>
        <begin position="62"/>
        <end position="86"/>
    </location>
</feature>
<dbReference type="EC" id="2.7.1.107" evidence="16"/>
<keyword evidence="3" id="KW-1003">Cell membrane</keyword>
<evidence type="ECO:0000313" key="16">
    <source>
        <dbReference type="EMBL" id="EKC45005.1"/>
    </source>
</evidence>
<dbReference type="PANTHER" id="PTHR34299">
    <property type="entry name" value="DIACYLGLYCEROL KINASE"/>
    <property type="match status" value="1"/>
</dbReference>
<organism evidence="16">
    <name type="scientific">human gut metagenome</name>
    <dbReference type="NCBI Taxonomy" id="408170"/>
    <lineage>
        <taxon>unclassified sequences</taxon>
        <taxon>metagenomes</taxon>
        <taxon>organismal metagenomes</taxon>
    </lineage>
</organism>
<evidence type="ECO:0000256" key="4">
    <source>
        <dbReference type="ARBA" id="ARBA00022516"/>
    </source>
</evidence>
<sequence length="137" mass="15197">MKVEVIVMKSLKKAIISFLKGFKYAYDGIIYNIKGERNMRVHICIMILVIAFGLVFNISKFEWIICIILFSLVLAAECFNTAIEVLNNMIRMNAEEKYIAAGHSKDSAAGAVLILAIAAAIIGLMIFIPQILSVLGR</sequence>
<dbReference type="EMBL" id="AJWZ01011491">
    <property type="protein sequence ID" value="EKC45005.1"/>
    <property type="molecule type" value="Genomic_DNA"/>
</dbReference>
<keyword evidence="4" id="KW-0444">Lipid biosynthesis</keyword>
<dbReference type="GO" id="GO:0004143">
    <property type="term" value="F:ATP-dependent diacylglycerol kinase activity"/>
    <property type="evidence" value="ECO:0007669"/>
    <property type="project" value="UniProtKB-EC"/>
</dbReference>
<keyword evidence="5 16" id="KW-0808">Transferase</keyword>
<keyword evidence="10 15" id="KW-1133">Transmembrane helix</keyword>
<keyword evidence="7" id="KW-0547">Nucleotide-binding</keyword>
<accession>K1RU30</accession>
<comment type="subcellular location">
    <subcellularLocation>
        <location evidence="1">Cell membrane</location>
        <topology evidence="1">Multi-pass membrane protein</topology>
    </subcellularLocation>
</comment>
<evidence type="ECO:0000256" key="2">
    <source>
        <dbReference type="ARBA" id="ARBA00005967"/>
    </source>
</evidence>
<keyword evidence="9" id="KW-0067">ATP-binding</keyword>
<dbReference type="CDD" id="cd14265">
    <property type="entry name" value="UDPK_IM_like"/>
    <property type="match status" value="1"/>
</dbReference>
<dbReference type="GO" id="GO:0008654">
    <property type="term" value="P:phospholipid biosynthetic process"/>
    <property type="evidence" value="ECO:0007669"/>
    <property type="project" value="UniProtKB-KW"/>
</dbReference>
<evidence type="ECO:0000256" key="1">
    <source>
        <dbReference type="ARBA" id="ARBA00004651"/>
    </source>
</evidence>
<keyword evidence="13" id="KW-0594">Phospholipid biosynthesis</keyword>
<dbReference type="InterPro" id="IPR000829">
    <property type="entry name" value="DAGK"/>
</dbReference>
<evidence type="ECO:0000256" key="6">
    <source>
        <dbReference type="ARBA" id="ARBA00022692"/>
    </source>
</evidence>
<dbReference type="GO" id="GO:0005524">
    <property type="term" value="F:ATP binding"/>
    <property type="evidence" value="ECO:0007669"/>
    <property type="project" value="UniProtKB-KW"/>
</dbReference>
<evidence type="ECO:0000256" key="11">
    <source>
        <dbReference type="ARBA" id="ARBA00023098"/>
    </source>
</evidence>
<evidence type="ECO:0000256" key="8">
    <source>
        <dbReference type="ARBA" id="ARBA00022777"/>
    </source>
</evidence>
<evidence type="ECO:0000256" key="7">
    <source>
        <dbReference type="ARBA" id="ARBA00022741"/>
    </source>
</evidence>
<gene>
    <name evidence="16" type="ORF">OBE_17160</name>
</gene>
<keyword evidence="6 15" id="KW-0812">Transmembrane</keyword>
<proteinExistence type="inferred from homology"/>
<dbReference type="AlphaFoldDB" id="K1RU30"/>
<comment type="caution">
    <text evidence="16">The sequence shown here is derived from an EMBL/GenBank/DDBJ whole genome shotgun (WGS) entry which is preliminary data.</text>
</comment>
<evidence type="ECO:0000256" key="15">
    <source>
        <dbReference type="SAM" id="Phobius"/>
    </source>
</evidence>
<evidence type="ECO:0000256" key="3">
    <source>
        <dbReference type="ARBA" id="ARBA00022475"/>
    </source>
</evidence>
<keyword evidence="12 15" id="KW-0472">Membrane</keyword>
<evidence type="ECO:0000256" key="5">
    <source>
        <dbReference type="ARBA" id="ARBA00022679"/>
    </source>
</evidence>
<evidence type="ECO:0000256" key="13">
    <source>
        <dbReference type="ARBA" id="ARBA00023209"/>
    </source>
</evidence>
<protein>
    <submittedName>
        <fullName evidence="16">Diacylglycerol kinase, prokaryotic</fullName>
        <ecNumber evidence="16">2.7.1.107</ecNumber>
    </submittedName>
</protein>